<accession>A0A0C9ZXE5</accession>
<sequence length="52" mass="5890">MSKNGSNRTNPGQREGRTLVSKTSWDWHDAFETHIEFTDHSVLMLAFVPVAS</sequence>
<keyword evidence="2" id="KW-1185">Reference proteome</keyword>
<protein>
    <submittedName>
        <fullName evidence="1">Uncharacterized protein</fullName>
    </submittedName>
</protein>
<dbReference type="HOGENOM" id="CLU_3088137_0_0_1"/>
<evidence type="ECO:0000313" key="1">
    <source>
        <dbReference type="EMBL" id="KIK24343.1"/>
    </source>
</evidence>
<reference evidence="1 2" key="1">
    <citation type="submission" date="2014-04" db="EMBL/GenBank/DDBJ databases">
        <authorList>
            <consortium name="DOE Joint Genome Institute"/>
            <person name="Kuo A."/>
            <person name="Kohler A."/>
            <person name="Costa M.D."/>
            <person name="Nagy L.G."/>
            <person name="Floudas D."/>
            <person name="Copeland A."/>
            <person name="Barry K.W."/>
            <person name="Cichocki N."/>
            <person name="Veneault-Fourrey C."/>
            <person name="LaButti K."/>
            <person name="Lindquist E.A."/>
            <person name="Lipzen A."/>
            <person name="Lundell T."/>
            <person name="Morin E."/>
            <person name="Murat C."/>
            <person name="Sun H."/>
            <person name="Tunlid A."/>
            <person name="Henrissat B."/>
            <person name="Grigoriev I.V."/>
            <person name="Hibbett D.S."/>
            <person name="Martin F."/>
            <person name="Nordberg H.P."/>
            <person name="Cantor M.N."/>
            <person name="Hua S.X."/>
        </authorList>
    </citation>
    <scope>NUCLEOTIDE SEQUENCE [LARGE SCALE GENOMIC DNA]</scope>
    <source>
        <strain evidence="1 2">441</strain>
    </source>
</reference>
<dbReference type="EMBL" id="KN833717">
    <property type="protein sequence ID" value="KIK24343.1"/>
    <property type="molecule type" value="Genomic_DNA"/>
</dbReference>
<proteinExistence type="predicted"/>
<dbReference type="AlphaFoldDB" id="A0A0C9ZXE5"/>
<organism evidence="1 2">
    <name type="scientific">Pisolithus microcarpus 441</name>
    <dbReference type="NCBI Taxonomy" id="765257"/>
    <lineage>
        <taxon>Eukaryota</taxon>
        <taxon>Fungi</taxon>
        <taxon>Dikarya</taxon>
        <taxon>Basidiomycota</taxon>
        <taxon>Agaricomycotina</taxon>
        <taxon>Agaricomycetes</taxon>
        <taxon>Agaricomycetidae</taxon>
        <taxon>Boletales</taxon>
        <taxon>Sclerodermatineae</taxon>
        <taxon>Pisolithaceae</taxon>
        <taxon>Pisolithus</taxon>
    </lineage>
</organism>
<gene>
    <name evidence="1" type="ORF">PISMIDRAFT_678369</name>
</gene>
<name>A0A0C9ZXE5_9AGAM</name>
<dbReference type="Proteomes" id="UP000054018">
    <property type="component" value="Unassembled WGS sequence"/>
</dbReference>
<reference evidence="2" key="2">
    <citation type="submission" date="2015-01" db="EMBL/GenBank/DDBJ databases">
        <title>Evolutionary Origins and Diversification of the Mycorrhizal Mutualists.</title>
        <authorList>
            <consortium name="DOE Joint Genome Institute"/>
            <consortium name="Mycorrhizal Genomics Consortium"/>
            <person name="Kohler A."/>
            <person name="Kuo A."/>
            <person name="Nagy L.G."/>
            <person name="Floudas D."/>
            <person name="Copeland A."/>
            <person name="Barry K.W."/>
            <person name="Cichocki N."/>
            <person name="Veneault-Fourrey C."/>
            <person name="LaButti K."/>
            <person name="Lindquist E.A."/>
            <person name="Lipzen A."/>
            <person name="Lundell T."/>
            <person name="Morin E."/>
            <person name="Murat C."/>
            <person name="Riley R."/>
            <person name="Ohm R."/>
            <person name="Sun H."/>
            <person name="Tunlid A."/>
            <person name="Henrissat B."/>
            <person name="Grigoriev I.V."/>
            <person name="Hibbett D.S."/>
            <person name="Martin F."/>
        </authorList>
    </citation>
    <scope>NUCLEOTIDE SEQUENCE [LARGE SCALE GENOMIC DNA]</scope>
    <source>
        <strain evidence="2">441</strain>
    </source>
</reference>
<evidence type="ECO:0000313" key="2">
    <source>
        <dbReference type="Proteomes" id="UP000054018"/>
    </source>
</evidence>